<comment type="caution">
    <text evidence="1">The sequence shown here is derived from an EMBL/GenBank/DDBJ whole genome shotgun (WGS) entry which is preliminary data.</text>
</comment>
<dbReference type="Proteomes" id="UP000679126">
    <property type="component" value="Unassembled WGS sequence"/>
</dbReference>
<keyword evidence="2" id="KW-1185">Reference proteome</keyword>
<proteinExistence type="predicted"/>
<dbReference type="RefSeq" id="WP_209148490.1">
    <property type="nucleotide sequence ID" value="NZ_JAGHKP010000005.1"/>
</dbReference>
<sequence>MIRHSIIRPAVTVIAVFLLCIPLQSHSQHVNKIMQQKTAALLGTYYISFKSDAGQLRYILHIDSARGMFFYGRMENDQRYHPKWRDFCHIKGMIAPGKNHDFIMKPDLRSDQPYSLACHPHEWLLNNKVYFKFREANIISGYMVVTNNFDMPSFAFSGMKQEPENLTASADVALSKH</sequence>
<name>A0ABS3YKS8_9BACT</name>
<accession>A0ABS3YKS8</accession>
<evidence type="ECO:0000313" key="2">
    <source>
        <dbReference type="Proteomes" id="UP000679126"/>
    </source>
</evidence>
<reference evidence="2" key="1">
    <citation type="submission" date="2021-03" db="EMBL/GenBank/DDBJ databases">
        <title>Assistant Professor.</title>
        <authorList>
            <person name="Huq M.A."/>
        </authorList>
    </citation>
    <scope>NUCLEOTIDE SEQUENCE [LARGE SCALE GENOMIC DNA]</scope>
    <source>
        <strain evidence="2">MAH-28</strain>
    </source>
</reference>
<protein>
    <submittedName>
        <fullName evidence="1">Uncharacterized protein</fullName>
    </submittedName>
</protein>
<gene>
    <name evidence="1" type="ORF">J7I43_23745</name>
</gene>
<dbReference type="EMBL" id="JAGHKP010000005">
    <property type="protein sequence ID" value="MBO9155261.1"/>
    <property type="molecule type" value="Genomic_DNA"/>
</dbReference>
<organism evidence="1 2">
    <name type="scientific">Chitinophaga chungangae</name>
    <dbReference type="NCBI Taxonomy" id="2821488"/>
    <lineage>
        <taxon>Bacteria</taxon>
        <taxon>Pseudomonadati</taxon>
        <taxon>Bacteroidota</taxon>
        <taxon>Chitinophagia</taxon>
        <taxon>Chitinophagales</taxon>
        <taxon>Chitinophagaceae</taxon>
        <taxon>Chitinophaga</taxon>
    </lineage>
</organism>
<evidence type="ECO:0000313" key="1">
    <source>
        <dbReference type="EMBL" id="MBO9155261.1"/>
    </source>
</evidence>